<evidence type="ECO:0000256" key="6">
    <source>
        <dbReference type="SAM" id="MobiDB-lite"/>
    </source>
</evidence>
<sequence length="647" mass="71645">MEASAQTHTTVSGQLESLDQAPTTSWTDRTLKQRYRIESLIGSGGMSDVYKATDLHLEEAGARDAQVAVKILRAELTKDSSALSLLAREAAKSKRLSHPNIIRVYDLDHDGDTWFMVMELLEGEPLSKVIQRAKPQGLKWKGAAAVLDQIFSALAYSHTQGIVHADLKPSNIFVTSQGSIKLLDYGVAQALKPHQHEDFLSEQQSDETTVYGYTPAYASTSLIAGKEPTVCDDLYALACVAFELLSSRHPFDRKKLTEQERRQYKLVKPAHMPGRLWQPVRKLLKEERPQPTLRRLQQVIKPVRPGSILYPVALAASVIVAFTLWSQGKDQVAQLQAQLDGLTGHQRNVEAISAMPVEELLAQSATLAPQERAGILRVNRDRILDHYEERIDSALKEADRPDLPNFPAAAKVLQELLNIFPNDDAVRGLDLRLDQRRQSLLSALGEEYKARLDQAAYNDDAAIRELDALKADLLFLDPHPVTPSEQAQQKLAENLEAAMAAEDAPAISRLTDVAGRFFPSSDILAGPLAKAGRLEDAIASLATYQAQVDQGATPQYPVDAAEAFYQDKLRDWQDRITQADSPQALDKIYDELNGFGQSLPVPLPSVKALRKQIANAYLVQANKLLAQRRVVAAQPLMERANQLMSEN</sequence>
<dbReference type="PANTHER" id="PTHR43289:SF6">
    <property type="entry name" value="SERINE_THREONINE-PROTEIN KINASE NEKL-3"/>
    <property type="match status" value="1"/>
</dbReference>
<protein>
    <recommendedName>
        <fullName evidence="7">Protein kinase domain-containing protein</fullName>
    </recommendedName>
</protein>
<dbReference type="EMBL" id="AMRI01000007">
    <property type="protein sequence ID" value="EKE75641.1"/>
    <property type="molecule type" value="Genomic_DNA"/>
</dbReference>
<keyword evidence="3" id="KW-0418">Kinase</keyword>
<dbReference type="GO" id="GO:0005524">
    <property type="term" value="F:ATP binding"/>
    <property type="evidence" value="ECO:0007669"/>
    <property type="project" value="UniProtKB-UniRule"/>
</dbReference>
<keyword evidence="9" id="KW-1185">Reference proteome</keyword>
<feature type="domain" description="Protein kinase" evidence="7">
    <location>
        <begin position="35"/>
        <end position="384"/>
    </location>
</feature>
<dbReference type="PROSITE" id="PS50011">
    <property type="entry name" value="PROTEIN_KINASE_DOM"/>
    <property type="match status" value="1"/>
</dbReference>
<dbReference type="Gene3D" id="3.30.200.20">
    <property type="entry name" value="Phosphorylase Kinase, domain 1"/>
    <property type="match status" value="1"/>
</dbReference>
<dbReference type="InterPro" id="IPR017441">
    <property type="entry name" value="Protein_kinase_ATP_BS"/>
</dbReference>
<keyword evidence="4 5" id="KW-0067">ATP-binding</keyword>
<accession>K2IYU2</accession>
<gene>
    <name evidence="8" type="ORF">B3C1_06163</name>
</gene>
<evidence type="ECO:0000256" key="5">
    <source>
        <dbReference type="PROSITE-ProRule" id="PRU10141"/>
    </source>
</evidence>
<evidence type="ECO:0000256" key="3">
    <source>
        <dbReference type="ARBA" id="ARBA00022777"/>
    </source>
</evidence>
<organism evidence="8 9">
    <name type="scientific">Gallaecimonas xiamenensis 3-C-1</name>
    <dbReference type="NCBI Taxonomy" id="745411"/>
    <lineage>
        <taxon>Bacteria</taxon>
        <taxon>Pseudomonadati</taxon>
        <taxon>Pseudomonadota</taxon>
        <taxon>Gammaproteobacteria</taxon>
        <taxon>Enterobacterales</taxon>
        <taxon>Gallaecimonadaceae</taxon>
        <taxon>Gallaecimonas</taxon>
    </lineage>
</organism>
<dbReference type="SUPFAM" id="SSF56112">
    <property type="entry name" value="Protein kinase-like (PK-like)"/>
    <property type="match status" value="1"/>
</dbReference>
<feature type="region of interest" description="Disordered" evidence="6">
    <location>
        <begin position="1"/>
        <end position="23"/>
    </location>
</feature>
<dbReference type="Pfam" id="PF00069">
    <property type="entry name" value="Pkinase"/>
    <property type="match status" value="1"/>
</dbReference>
<dbReference type="PATRIC" id="fig|745411.4.peg.1224"/>
<keyword evidence="2 5" id="KW-0547">Nucleotide-binding</keyword>
<comment type="caution">
    <text evidence="8">The sequence shown here is derived from an EMBL/GenBank/DDBJ whole genome shotgun (WGS) entry which is preliminary data.</text>
</comment>
<dbReference type="CDD" id="cd14014">
    <property type="entry name" value="STKc_PknB_like"/>
    <property type="match status" value="1"/>
</dbReference>
<dbReference type="Gene3D" id="1.10.510.10">
    <property type="entry name" value="Transferase(Phosphotransferase) domain 1"/>
    <property type="match status" value="1"/>
</dbReference>
<dbReference type="STRING" id="745411.B3C1_06163"/>
<dbReference type="SMART" id="SM00220">
    <property type="entry name" value="S_TKc"/>
    <property type="match status" value="1"/>
</dbReference>
<evidence type="ECO:0000256" key="4">
    <source>
        <dbReference type="ARBA" id="ARBA00022840"/>
    </source>
</evidence>
<dbReference type="PROSITE" id="PS00108">
    <property type="entry name" value="PROTEIN_KINASE_ST"/>
    <property type="match status" value="1"/>
</dbReference>
<dbReference type="OrthoDB" id="9801841at2"/>
<dbReference type="InterPro" id="IPR000719">
    <property type="entry name" value="Prot_kinase_dom"/>
</dbReference>
<dbReference type="eggNOG" id="COG0515">
    <property type="taxonomic scope" value="Bacteria"/>
</dbReference>
<dbReference type="GO" id="GO:0004674">
    <property type="term" value="F:protein serine/threonine kinase activity"/>
    <property type="evidence" value="ECO:0007669"/>
    <property type="project" value="TreeGrafter"/>
</dbReference>
<evidence type="ECO:0000313" key="8">
    <source>
        <dbReference type="EMBL" id="EKE75641.1"/>
    </source>
</evidence>
<dbReference type="RefSeq" id="WP_008483623.1">
    <property type="nucleotide sequence ID" value="NZ_AMRI01000007.1"/>
</dbReference>
<dbReference type="InterPro" id="IPR008271">
    <property type="entry name" value="Ser/Thr_kinase_AS"/>
</dbReference>
<dbReference type="PANTHER" id="PTHR43289">
    <property type="entry name" value="MITOGEN-ACTIVATED PROTEIN KINASE KINASE KINASE 20-RELATED"/>
    <property type="match status" value="1"/>
</dbReference>
<dbReference type="InterPro" id="IPR011009">
    <property type="entry name" value="Kinase-like_dom_sf"/>
</dbReference>
<evidence type="ECO:0000313" key="9">
    <source>
        <dbReference type="Proteomes" id="UP000006755"/>
    </source>
</evidence>
<evidence type="ECO:0000256" key="2">
    <source>
        <dbReference type="ARBA" id="ARBA00022741"/>
    </source>
</evidence>
<keyword evidence="1" id="KW-0808">Transferase</keyword>
<name>K2IYU2_9GAMM</name>
<evidence type="ECO:0000256" key="1">
    <source>
        <dbReference type="ARBA" id="ARBA00022679"/>
    </source>
</evidence>
<dbReference type="PROSITE" id="PS00107">
    <property type="entry name" value="PROTEIN_KINASE_ATP"/>
    <property type="match status" value="1"/>
</dbReference>
<reference evidence="8 9" key="1">
    <citation type="journal article" date="2012" name="J. Bacteriol.">
        <title>Genome Sequence of Gallaecimonas xiamenensis Type Strain 3-C-1.</title>
        <authorList>
            <person name="Lai Q."/>
            <person name="Wang L."/>
            <person name="Wang W."/>
            <person name="Shao Z."/>
        </authorList>
    </citation>
    <scope>NUCLEOTIDE SEQUENCE [LARGE SCALE GENOMIC DNA]</scope>
    <source>
        <strain evidence="8 9">3-C-1</strain>
    </source>
</reference>
<evidence type="ECO:0000259" key="7">
    <source>
        <dbReference type="PROSITE" id="PS50011"/>
    </source>
</evidence>
<dbReference type="Proteomes" id="UP000006755">
    <property type="component" value="Unassembled WGS sequence"/>
</dbReference>
<proteinExistence type="predicted"/>
<feature type="binding site" evidence="5">
    <location>
        <position position="70"/>
    </location>
    <ligand>
        <name>ATP</name>
        <dbReference type="ChEBI" id="CHEBI:30616"/>
    </ligand>
</feature>
<dbReference type="AlphaFoldDB" id="K2IYU2"/>